<dbReference type="NCBIfam" id="TIGR04183">
    <property type="entry name" value="Por_Secre_tail"/>
    <property type="match status" value="1"/>
</dbReference>
<evidence type="ECO:0000313" key="5">
    <source>
        <dbReference type="Proteomes" id="UP001208649"/>
    </source>
</evidence>
<proteinExistence type="predicted"/>
<evidence type="ECO:0000259" key="3">
    <source>
        <dbReference type="Pfam" id="PF18962"/>
    </source>
</evidence>
<comment type="caution">
    <text evidence="4">The sequence shown here is derived from an EMBL/GenBank/DDBJ whole genome shotgun (WGS) entry which is preliminary data.</text>
</comment>
<dbReference type="Pfam" id="PF18962">
    <property type="entry name" value="Por_Secre_tail"/>
    <property type="match status" value="1"/>
</dbReference>
<protein>
    <submittedName>
        <fullName evidence="4">T9SS type A sorting domain-containing protein</fullName>
    </submittedName>
</protein>
<evidence type="ECO:0000256" key="2">
    <source>
        <dbReference type="SAM" id="SignalP"/>
    </source>
</evidence>
<accession>A0ABT2W7L4</accession>
<evidence type="ECO:0000256" key="1">
    <source>
        <dbReference type="ARBA" id="ARBA00022729"/>
    </source>
</evidence>
<reference evidence="5" key="1">
    <citation type="submission" date="2023-07" db="EMBL/GenBank/DDBJ databases">
        <title>Chryseobacterium sp. strain PBS4-4 Genome sequencing and assembly.</title>
        <authorList>
            <person name="Jung Y."/>
        </authorList>
    </citation>
    <scope>NUCLEOTIDE SEQUENCE [LARGE SCALE GENOMIC DNA]</scope>
    <source>
        <strain evidence="5">PBS4-4</strain>
    </source>
</reference>
<dbReference type="RefSeq" id="WP_263003687.1">
    <property type="nucleotide sequence ID" value="NZ_JAOTEM010000003.1"/>
</dbReference>
<organism evidence="4 5">
    <name type="scientific">Chryseobacterium edaphi</name>
    <dbReference type="NCBI Taxonomy" id="2976532"/>
    <lineage>
        <taxon>Bacteria</taxon>
        <taxon>Pseudomonadati</taxon>
        <taxon>Bacteroidota</taxon>
        <taxon>Flavobacteriia</taxon>
        <taxon>Flavobacteriales</taxon>
        <taxon>Weeksellaceae</taxon>
        <taxon>Chryseobacterium group</taxon>
        <taxon>Chryseobacterium</taxon>
    </lineage>
</organism>
<gene>
    <name evidence="4" type="ORF">NZ698_13415</name>
</gene>
<dbReference type="InterPro" id="IPR026444">
    <property type="entry name" value="Secre_tail"/>
</dbReference>
<keyword evidence="1 2" id="KW-0732">Signal</keyword>
<sequence length="588" mass="64926">MKFIFTSIFFIFFLTYQSFNAQTTKWAVSIGDIYIDTASDVAIDATGNVYAVGYFKGVVDFDPGPVYSPINTLNPNQTKGNLFCVKLDPNGNLIWVKQVGGVFQNDVSVVDQSLDRFPKIALDGAGNIYISGIYDYRVDFDPSPSSTYFLPNTSTMYGAFQFICKLTSNGNFVWAKQVGGNDISDCRFNNMKVDTAGNIYMAGHFITTIDFDPGPATFNMTSDIYSDMFFMKLNTNGDFVYAKQIGNSGKEQRLEDLSINDQNLYLTGYYRGMVDFDPGSSTNNLDSSNGSDDIFVAKYNLTDGSFQWAKSFGSPTGWDAGYAVDTDSNGNVYCTGSFRGTVDFNPNPSAVNNLTSIGGMSTYVLKLNSNGEFVWVKNFGAKQGIYDYEEKSHDISVNGDRVFLTGYYLVQMVDGSGQPLFSSTSGNYDISVIALNTDGNYFWGKGFGGGLEDRGLAIRFRKNTNDMILAGQYKGIVDFSGTSLGTDPTSNYNAFILKMNFDNLLSTNNIKKDNNITVYPNPTTDIIHIDSKSKISKIEIYSTDGKLVLSKNINESSTVVNTHTLANGVYFVNIITDEQNNFQKIIKK</sequence>
<dbReference type="EMBL" id="JAOTEM010000003">
    <property type="protein sequence ID" value="MCU7618202.1"/>
    <property type="molecule type" value="Genomic_DNA"/>
</dbReference>
<keyword evidence="5" id="KW-1185">Reference proteome</keyword>
<dbReference type="InterPro" id="IPR052918">
    <property type="entry name" value="Motility_Chemotaxis_Reg"/>
</dbReference>
<feature type="domain" description="Secretion system C-terminal sorting" evidence="3">
    <location>
        <begin position="518"/>
        <end position="586"/>
    </location>
</feature>
<feature type="chain" id="PRO_5046192118" evidence="2">
    <location>
        <begin position="22"/>
        <end position="588"/>
    </location>
</feature>
<dbReference type="InterPro" id="IPR011047">
    <property type="entry name" value="Quinoprotein_ADH-like_sf"/>
</dbReference>
<dbReference type="Proteomes" id="UP001208649">
    <property type="component" value="Unassembled WGS sequence"/>
</dbReference>
<dbReference type="PANTHER" id="PTHR35580">
    <property type="entry name" value="CELL SURFACE GLYCOPROTEIN (S-LAYER PROTEIN)-LIKE PROTEIN"/>
    <property type="match status" value="1"/>
</dbReference>
<name>A0ABT2W7L4_9FLAO</name>
<dbReference type="SUPFAM" id="SSF50998">
    <property type="entry name" value="Quinoprotein alcohol dehydrogenase-like"/>
    <property type="match status" value="1"/>
</dbReference>
<dbReference type="PANTHER" id="PTHR35580:SF1">
    <property type="entry name" value="PHYTASE-LIKE DOMAIN-CONTAINING PROTEIN"/>
    <property type="match status" value="1"/>
</dbReference>
<evidence type="ECO:0000313" key="4">
    <source>
        <dbReference type="EMBL" id="MCU7618202.1"/>
    </source>
</evidence>
<feature type="signal peptide" evidence="2">
    <location>
        <begin position="1"/>
        <end position="21"/>
    </location>
</feature>